<dbReference type="GeneID" id="107220037"/>
<accession>A0ABM3G0K4</accession>
<dbReference type="InterPro" id="IPR020846">
    <property type="entry name" value="MFS_dom"/>
</dbReference>
<name>A0ABM3G0K4_NEOLC</name>
<keyword evidence="4 6" id="KW-0472">Membrane</keyword>
<evidence type="ECO:0000313" key="8">
    <source>
        <dbReference type="Proteomes" id="UP000829291"/>
    </source>
</evidence>
<feature type="transmembrane region" description="Helical" evidence="6">
    <location>
        <begin position="370"/>
        <end position="391"/>
    </location>
</feature>
<proteinExistence type="predicted"/>
<dbReference type="InterPro" id="IPR003663">
    <property type="entry name" value="Sugar/inositol_transpt"/>
</dbReference>
<dbReference type="PANTHER" id="PTHR48021:SF24">
    <property type="entry name" value="MAJOR FACILITATOR SUPERFAMILY (MFS) PROFILE DOMAIN-CONTAINING PROTEIN"/>
    <property type="match status" value="1"/>
</dbReference>
<feature type="domain" description="Major facilitator superfamily (MFS) profile" evidence="7">
    <location>
        <begin position="54"/>
        <end position="495"/>
    </location>
</feature>
<sequence length="548" mass="60513">MKFLNGCPADVEKEASKNIEENERECFKDAIVSSRSLNKGFREPPSIKAALPQFAACVMATSFHVAVGIAMAYSAVLVPQLEKNQEDLPTTKTETSWMASIVVLSVPIGALIGGFFTEAIGSLKTIQLAAIPSTIGWIMIALATNVPMILVGRVLTGSASAMGTAPAMVYITEVAGPEFRGSLLAAGPGLASFGMVLSYIKGAYLGWRVIAWISIIYAAIPLVLLIFLPESPMWLIAKGRPDAAKKSLEWIYRFAPKVGKVTAAEDMYNTILKEHEIRLSEQRRSKHEGTSAKLRSFLKPTGWKPMFILILLFLFQQYSGIYITLFYAVTWFEEAEVNVDPYKASIWVGLTRLVCSIGNTYLLRRFKRRMLCITSSVGMAIFMLISGYYTYSMKIQKVNLGDWIPVACLLFYVATSMIGMLTIPWTMTAELFPTDIRGLANSIIYSIGNVLMFAAVQSYRGLTDLFGGSHGVQWFFSAVSLGTAVFVYIMLPETHGKKLSDIEEYFENNFVAIGSQSKVKKRNVHKITKQDANAAVSEPLNPKSKEMV</sequence>
<evidence type="ECO:0000256" key="4">
    <source>
        <dbReference type="ARBA" id="ARBA00023136"/>
    </source>
</evidence>
<dbReference type="Gene3D" id="1.20.1250.20">
    <property type="entry name" value="MFS general substrate transporter like domains"/>
    <property type="match status" value="1"/>
</dbReference>
<keyword evidence="2 6" id="KW-0812">Transmembrane</keyword>
<dbReference type="SUPFAM" id="SSF103473">
    <property type="entry name" value="MFS general substrate transporter"/>
    <property type="match status" value="1"/>
</dbReference>
<feature type="transmembrane region" description="Helical" evidence="6">
    <location>
        <begin position="471"/>
        <end position="491"/>
    </location>
</feature>
<dbReference type="InterPro" id="IPR005828">
    <property type="entry name" value="MFS_sugar_transport-like"/>
</dbReference>
<keyword evidence="8" id="KW-1185">Reference proteome</keyword>
<dbReference type="PROSITE" id="PS50850">
    <property type="entry name" value="MFS"/>
    <property type="match status" value="1"/>
</dbReference>
<evidence type="ECO:0000256" key="1">
    <source>
        <dbReference type="ARBA" id="ARBA00004141"/>
    </source>
</evidence>
<feature type="transmembrane region" description="Helical" evidence="6">
    <location>
        <begin position="206"/>
        <end position="228"/>
    </location>
</feature>
<reference evidence="9" key="1">
    <citation type="submission" date="2025-08" db="UniProtKB">
        <authorList>
            <consortium name="RefSeq"/>
        </authorList>
    </citation>
    <scope>IDENTIFICATION</scope>
    <source>
        <tissue evidence="9">Thorax and Abdomen</tissue>
    </source>
</reference>
<dbReference type="RefSeq" id="XP_046593801.1">
    <property type="nucleotide sequence ID" value="XM_046737845.1"/>
</dbReference>
<feature type="transmembrane region" description="Helical" evidence="6">
    <location>
        <begin position="54"/>
        <end position="76"/>
    </location>
</feature>
<feature type="transmembrane region" description="Helical" evidence="6">
    <location>
        <begin position="306"/>
        <end position="332"/>
    </location>
</feature>
<organism evidence="8 9">
    <name type="scientific">Neodiprion lecontei</name>
    <name type="common">Redheaded pine sawfly</name>
    <dbReference type="NCBI Taxonomy" id="441921"/>
    <lineage>
        <taxon>Eukaryota</taxon>
        <taxon>Metazoa</taxon>
        <taxon>Ecdysozoa</taxon>
        <taxon>Arthropoda</taxon>
        <taxon>Hexapoda</taxon>
        <taxon>Insecta</taxon>
        <taxon>Pterygota</taxon>
        <taxon>Neoptera</taxon>
        <taxon>Endopterygota</taxon>
        <taxon>Hymenoptera</taxon>
        <taxon>Tenthredinoidea</taxon>
        <taxon>Diprionidae</taxon>
        <taxon>Diprioninae</taxon>
        <taxon>Neodiprion</taxon>
    </lineage>
</organism>
<feature type="transmembrane region" description="Helical" evidence="6">
    <location>
        <begin position="183"/>
        <end position="200"/>
    </location>
</feature>
<keyword evidence="5" id="KW-0325">Glycoprotein</keyword>
<evidence type="ECO:0000259" key="7">
    <source>
        <dbReference type="PROSITE" id="PS50850"/>
    </source>
</evidence>
<dbReference type="PRINTS" id="PR00171">
    <property type="entry name" value="SUGRTRNSPORT"/>
</dbReference>
<feature type="transmembrane region" description="Helical" evidence="6">
    <location>
        <begin position="344"/>
        <end position="363"/>
    </location>
</feature>
<feature type="transmembrane region" description="Helical" evidence="6">
    <location>
        <begin position="439"/>
        <end position="459"/>
    </location>
</feature>
<dbReference type="Proteomes" id="UP000829291">
    <property type="component" value="Chromosome 4"/>
</dbReference>
<evidence type="ECO:0000256" key="5">
    <source>
        <dbReference type="ARBA" id="ARBA00023180"/>
    </source>
</evidence>
<dbReference type="Pfam" id="PF00083">
    <property type="entry name" value="Sugar_tr"/>
    <property type="match status" value="1"/>
</dbReference>
<evidence type="ECO:0000256" key="3">
    <source>
        <dbReference type="ARBA" id="ARBA00022989"/>
    </source>
</evidence>
<evidence type="ECO:0000256" key="6">
    <source>
        <dbReference type="SAM" id="Phobius"/>
    </source>
</evidence>
<dbReference type="PANTHER" id="PTHR48021">
    <property type="match status" value="1"/>
</dbReference>
<evidence type="ECO:0000256" key="2">
    <source>
        <dbReference type="ARBA" id="ARBA00022692"/>
    </source>
</evidence>
<protein>
    <submittedName>
        <fullName evidence="9">Facilitated trehalose transporter Tret1 isoform X1</fullName>
    </submittedName>
</protein>
<dbReference type="InterPro" id="IPR050549">
    <property type="entry name" value="MFS_Trehalose_Transporter"/>
</dbReference>
<dbReference type="InterPro" id="IPR036259">
    <property type="entry name" value="MFS_trans_sf"/>
</dbReference>
<feature type="transmembrane region" description="Helical" evidence="6">
    <location>
        <begin position="96"/>
        <end position="116"/>
    </location>
</feature>
<feature type="transmembrane region" description="Helical" evidence="6">
    <location>
        <begin position="403"/>
        <end position="427"/>
    </location>
</feature>
<gene>
    <name evidence="9" type="primary">LOC107220037</name>
</gene>
<comment type="subcellular location">
    <subcellularLocation>
        <location evidence="1">Membrane</location>
        <topology evidence="1">Multi-pass membrane protein</topology>
    </subcellularLocation>
</comment>
<keyword evidence="3 6" id="KW-1133">Transmembrane helix</keyword>
<evidence type="ECO:0000313" key="9">
    <source>
        <dbReference type="RefSeq" id="XP_046593801.1"/>
    </source>
</evidence>